<protein>
    <submittedName>
        <fullName evidence="1">Uncharacterized protein</fullName>
    </submittedName>
</protein>
<organism evidence="2">
    <name type="scientific">Naegleria gruberi</name>
    <name type="common">Amoeba</name>
    <dbReference type="NCBI Taxonomy" id="5762"/>
    <lineage>
        <taxon>Eukaryota</taxon>
        <taxon>Discoba</taxon>
        <taxon>Heterolobosea</taxon>
        <taxon>Tetramitia</taxon>
        <taxon>Eutetramitia</taxon>
        <taxon>Vahlkampfiidae</taxon>
        <taxon>Naegleria</taxon>
    </lineage>
</organism>
<dbReference type="RefSeq" id="XP_002679067.1">
    <property type="nucleotide sequence ID" value="XM_002679021.1"/>
</dbReference>
<dbReference type="EMBL" id="GG738859">
    <property type="protein sequence ID" value="EFC46323.1"/>
    <property type="molecule type" value="Genomic_DNA"/>
</dbReference>
<evidence type="ECO:0000313" key="2">
    <source>
        <dbReference type="Proteomes" id="UP000006671"/>
    </source>
</evidence>
<dbReference type="Proteomes" id="UP000006671">
    <property type="component" value="Unassembled WGS sequence"/>
</dbReference>
<accession>D2V9X2</accession>
<dbReference type="OMA" id="SALWCVE"/>
<gene>
    <name evidence="1" type="ORF">NAEGRDRAFT_79150</name>
</gene>
<name>D2V9X2_NAEGR</name>
<dbReference type="AlphaFoldDB" id="D2V9X2"/>
<sequence>MFKLRSQLSSPSTIRNILVPLLRSNKINGTIINTNNTATLIQRTFYSNIKLENQNNNDVKEKEGSDIQQIKKLDLQELKNDKNFDYELFEKKKKVIDKKYEEYVKLAESKADFEWYEKLILYPILAVIAYYSALWCVEYLKEDSPPFKRALERGERKRQRENKKLWEEIVTERNKIVELRESENNK</sequence>
<evidence type="ECO:0000313" key="1">
    <source>
        <dbReference type="EMBL" id="EFC46323.1"/>
    </source>
</evidence>
<dbReference type="VEuPathDB" id="AmoebaDB:NAEGRDRAFT_79150"/>
<dbReference type="KEGG" id="ngr:NAEGRDRAFT_79150"/>
<dbReference type="GeneID" id="8859440"/>
<proteinExistence type="predicted"/>
<keyword evidence="2" id="KW-1185">Reference proteome</keyword>
<dbReference type="OrthoDB" id="10253969at2759"/>
<reference evidence="1 2" key="1">
    <citation type="journal article" date="2010" name="Cell">
        <title>The genome of Naegleria gruberi illuminates early eukaryotic versatility.</title>
        <authorList>
            <person name="Fritz-Laylin L.K."/>
            <person name="Prochnik S.E."/>
            <person name="Ginger M.L."/>
            <person name="Dacks J.B."/>
            <person name="Carpenter M.L."/>
            <person name="Field M.C."/>
            <person name="Kuo A."/>
            <person name="Paredez A."/>
            <person name="Chapman J."/>
            <person name="Pham J."/>
            <person name="Shu S."/>
            <person name="Neupane R."/>
            <person name="Cipriano M."/>
            <person name="Mancuso J."/>
            <person name="Tu H."/>
            <person name="Salamov A."/>
            <person name="Lindquist E."/>
            <person name="Shapiro H."/>
            <person name="Lucas S."/>
            <person name="Grigoriev I.V."/>
            <person name="Cande W.Z."/>
            <person name="Fulton C."/>
            <person name="Rokhsar D.S."/>
            <person name="Dawson S.C."/>
        </authorList>
    </citation>
    <scope>NUCLEOTIDE SEQUENCE [LARGE SCALE GENOMIC DNA]</scope>
    <source>
        <strain evidence="1 2">NEG-M</strain>
    </source>
</reference>
<dbReference type="InParanoid" id="D2V9X2"/>